<evidence type="ECO:0000313" key="2">
    <source>
        <dbReference type="Proteomes" id="UP000829494"/>
    </source>
</evidence>
<accession>A0ABY3ZBL8</accession>
<sequence>MHLTEPFGDLDPVPVTGCATCEDKAEERREALDKGFIAVAALAANVIGRHPRGHRRKAG</sequence>
<organism evidence="1 2">
    <name type="scientific">Streptomyces rimosus subsp. rimosus</name>
    <dbReference type="NCBI Taxonomy" id="132474"/>
    <lineage>
        <taxon>Bacteria</taxon>
        <taxon>Bacillati</taxon>
        <taxon>Actinomycetota</taxon>
        <taxon>Actinomycetes</taxon>
        <taxon>Kitasatosporales</taxon>
        <taxon>Streptomycetaceae</taxon>
        <taxon>Streptomyces</taxon>
    </lineage>
</organism>
<keyword evidence="2" id="KW-1185">Reference proteome</keyword>
<name>A0ABY3ZBL8_STRRM</name>
<dbReference type="Proteomes" id="UP000829494">
    <property type="component" value="Chromosome"/>
</dbReference>
<reference evidence="1 2" key="1">
    <citation type="submission" date="2022-03" db="EMBL/GenBank/DDBJ databases">
        <title>Complete genome of Streptomyces rimosus ssp. rimosus R7 (=ATCC 10970).</title>
        <authorList>
            <person name="Beganovic S."/>
            <person name="Ruckert C."/>
            <person name="Busche T."/>
            <person name="Kalinowski J."/>
            <person name="Wittmann C."/>
        </authorList>
    </citation>
    <scope>NUCLEOTIDE SEQUENCE [LARGE SCALE GENOMIC DNA]</scope>
    <source>
        <strain evidence="1 2">R7</strain>
    </source>
</reference>
<dbReference type="EMBL" id="CP094298">
    <property type="protein sequence ID" value="UNZ07716.1"/>
    <property type="molecule type" value="Genomic_DNA"/>
</dbReference>
<evidence type="ECO:0000313" key="1">
    <source>
        <dbReference type="EMBL" id="UNZ07716.1"/>
    </source>
</evidence>
<protein>
    <submittedName>
        <fullName evidence="1">Uncharacterized protein</fullName>
    </submittedName>
</protein>
<gene>
    <name evidence="1" type="ORF">SRIMR7_36730</name>
</gene>
<proteinExistence type="predicted"/>